<dbReference type="AlphaFoldDB" id="A0A918XSG2"/>
<dbReference type="InterPro" id="IPR011129">
    <property type="entry name" value="CSD"/>
</dbReference>
<dbReference type="Pfam" id="PF02482">
    <property type="entry name" value="Ribosomal_S30AE"/>
    <property type="match status" value="1"/>
</dbReference>
<dbReference type="Gene3D" id="2.40.50.140">
    <property type="entry name" value="Nucleic acid-binding proteins"/>
    <property type="match status" value="1"/>
</dbReference>
<feature type="domain" description="CSD" evidence="1">
    <location>
        <begin position="117"/>
        <end position="183"/>
    </location>
</feature>
<sequence>MSTPIEIVFKNMDHSEFVEQRVHKEAEKLDRFFDRTGSIRVVIEAANKTHRKGDLYQVGIHMKVPPSGSLDVNRAKPQSHAHEDVYVAIRDAFAAARRLLQDHSRKLGGHVKTHEAPLHGRVIRLFPEQGYGFVDASDGREIYFHQNAVAGDAFNQLEQGSEVRIVVAEGEGEHGPQASTIVPVGKHHIVE</sequence>
<dbReference type="Pfam" id="PF00313">
    <property type="entry name" value="CSD"/>
    <property type="match status" value="1"/>
</dbReference>
<dbReference type="SMART" id="SM00357">
    <property type="entry name" value="CSP"/>
    <property type="match status" value="1"/>
</dbReference>
<name>A0A918XSG2_9PROT</name>
<keyword evidence="3" id="KW-1185">Reference proteome</keyword>
<dbReference type="CDD" id="cd00552">
    <property type="entry name" value="RaiA"/>
    <property type="match status" value="1"/>
</dbReference>
<reference evidence="2" key="1">
    <citation type="journal article" date="2014" name="Int. J. Syst. Evol. Microbiol.">
        <title>Complete genome sequence of Corynebacterium casei LMG S-19264T (=DSM 44701T), isolated from a smear-ripened cheese.</title>
        <authorList>
            <consortium name="US DOE Joint Genome Institute (JGI-PGF)"/>
            <person name="Walter F."/>
            <person name="Albersmeier A."/>
            <person name="Kalinowski J."/>
            <person name="Ruckert C."/>
        </authorList>
    </citation>
    <scope>NUCLEOTIDE SEQUENCE</scope>
    <source>
        <strain evidence="2">KCTC 42651</strain>
    </source>
</reference>
<dbReference type="Proteomes" id="UP000630353">
    <property type="component" value="Unassembled WGS sequence"/>
</dbReference>
<evidence type="ECO:0000313" key="2">
    <source>
        <dbReference type="EMBL" id="GHD52527.1"/>
    </source>
</evidence>
<dbReference type="InterPro" id="IPR002059">
    <property type="entry name" value="CSP_DNA-bd"/>
</dbReference>
<dbReference type="SUPFAM" id="SSF69754">
    <property type="entry name" value="Ribosome binding protein Y (YfiA homologue)"/>
    <property type="match status" value="1"/>
</dbReference>
<evidence type="ECO:0000313" key="3">
    <source>
        <dbReference type="Proteomes" id="UP000630353"/>
    </source>
</evidence>
<comment type="caution">
    <text evidence="2">The sequence shown here is derived from an EMBL/GenBank/DDBJ whole genome shotgun (WGS) entry which is preliminary data.</text>
</comment>
<dbReference type="InterPro" id="IPR036567">
    <property type="entry name" value="RHF-like"/>
</dbReference>
<gene>
    <name evidence="2" type="ORF">GCM10017083_27970</name>
</gene>
<dbReference type="SUPFAM" id="SSF50249">
    <property type="entry name" value="Nucleic acid-binding proteins"/>
    <property type="match status" value="1"/>
</dbReference>
<dbReference type="GO" id="GO:0005829">
    <property type="term" value="C:cytosol"/>
    <property type="evidence" value="ECO:0007669"/>
    <property type="project" value="UniProtKB-ARBA"/>
</dbReference>
<organism evidence="2 3">
    <name type="scientific">Thalassobaculum fulvum</name>
    <dbReference type="NCBI Taxonomy" id="1633335"/>
    <lineage>
        <taxon>Bacteria</taxon>
        <taxon>Pseudomonadati</taxon>
        <taxon>Pseudomonadota</taxon>
        <taxon>Alphaproteobacteria</taxon>
        <taxon>Rhodospirillales</taxon>
        <taxon>Thalassobaculaceae</taxon>
        <taxon>Thalassobaculum</taxon>
    </lineage>
</organism>
<dbReference type="EMBL" id="BMZS01000006">
    <property type="protein sequence ID" value="GHD52527.1"/>
    <property type="molecule type" value="Genomic_DNA"/>
</dbReference>
<evidence type="ECO:0000259" key="1">
    <source>
        <dbReference type="PROSITE" id="PS51857"/>
    </source>
</evidence>
<dbReference type="RefSeq" id="WP_189990626.1">
    <property type="nucleotide sequence ID" value="NZ_BMZS01000006.1"/>
</dbReference>
<reference evidence="2" key="2">
    <citation type="submission" date="2020-09" db="EMBL/GenBank/DDBJ databases">
        <authorList>
            <person name="Sun Q."/>
            <person name="Kim S."/>
        </authorList>
    </citation>
    <scope>NUCLEOTIDE SEQUENCE</scope>
    <source>
        <strain evidence="2">KCTC 42651</strain>
    </source>
</reference>
<accession>A0A918XSG2</accession>
<dbReference type="Gene3D" id="3.30.160.100">
    <property type="entry name" value="Ribosome hibernation promotion factor-like"/>
    <property type="match status" value="1"/>
</dbReference>
<proteinExistence type="predicted"/>
<dbReference type="PROSITE" id="PS51857">
    <property type="entry name" value="CSD_2"/>
    <property type="match status" value="1"/>
</dbReference>
<protein>
    <submittedName>
        <fullName evidence="2">RaiA ribosome-associated inhibitor A</fullName>
    </submittedName>
</protein>
<dbReference type="InterPro" id="IPR012340">
    <property type="entry name" value="NA-bd_OB-fold"/>
</dbReference>
<dbReference type="InterPro" id="IPR003489">
    <property type="entry name" value="RHF/RaiA"/>
</dbReference>
<dbReference type="GO" id="GO:0003676">
    <property type="term" value="F:nucleic acid binding"/>
    <property type="evidence" value="ECO:0007669"/>
    <property type="project" value="InterPro"/>
</dbReference>